<feature type="domain" description="THO1-MOS11 C-terminal" evidence="2">
    <location>
        <begin position="86"/>
        <end position="114"/>
    </location>
</feature>
<dbReference type="PANTHER" id="PTHR47701">
    <property type="entry name" value="PROTEIN MODIFIER OF SNC1 11"/>
    <property type="match status" value="1"/>
</dbReference>
<dbReference type="GO" id="GO:0005634">
    <property type="term" value="C:nucleus"/>
    <property type="evidence" value="ECO:0007669"/>
    <property type="project" value="TreeGrafter"/>
</dbReference>
<dbReference type="AlphaFoldDB" id="A0AAF0X4E9"/>
<dbReference type="KEGG" id="dcr:108223754"/>
<organism evidence="3 4">
    <name type="scientific">Daucus carota subsp. sativus</name>
    <name type="common">Carrot</name>
    <dbReference type="NCBI Taxonomy" id="79200"/>
    <lineage>
        <taxon>Eukaryota</taxon>
        <taxon>Viridiplantae</taxon>
        <taxon>Streptophyta</taxon>
        <taxon>Embryophyta</taxon>
        <taxon>Tracheophyta</taxon>
        <taxon>Spermatophyta</taxon>
        <taxon>Magnoliopsida</taxon>
        <taxon>eudicotyledons</taxon>
        <taxon>Gunneridae</taxon>
        <taxon>Pentapetalae</taxon>
        <taxon>asterids</taxon>
        <taxon>campanulids</taxon>
        <taxon>Apiales</taxon>
        <taxon>Apiaceae</taxon>
        <taxon>Apioideae</taxon>
        <taxon>Scandiceae</taxon>
        <taxon>Daucinae</taxon>
        <taxon>Daucus</taxon>
        <taxon>Daucus sect. Daucus</taxon>
    </lineage>
</organism>
<evidence type="ECO:0000259" key="2">
    <source>
        <dbReference type="Pfam" id="PF18592"/>
    </source>
</evidence>
<feature type="compositionally biased region" description="Basic and acidic residues" evidence="1">
    <location>
        <begin position="123"/>
        <end position="141"/>
    </location>
</feature>
<dbReference type="InterPro" id="IPR040746">
    <property type="entry name" value="THO1_MOS11_C"/>
</dbReference>
<dbReference type="Proteomes" id="UP000077755">
    <property type="component" value="Chromosome 5"/>
</dbReference>
<sequence length="211" mass="22798">MAATTTTTTEEQTKHNLDKTLTEHEQSDPQAPQSIEASSNNTSPDAGVSAGDEELKVNSGDPAEINNGGEDSKAKDPAENNSSVALKKRRAERFGMPVQLSEQEKRNSRAERFGTGSGLPESDTVKKSEDNKRKARAERFGLEQSVPAAEDEKKKARLARFTPASKTDPVEEDKKKARALRFSETSASALHHNGKEIEPKTAISNKAVGGP</sequence>
<dbReference type="PANTHER" id="PTHR47701:SF2">
    <property type="entry name" value="PROTEIN MODIFIER OF SNC1 11"/>
    <property type="match status" value="1"/>
</dbReference>
<evidence type="ECO:0000313" key="4">
    <source>
        <dbReference type="Proteomes" id="UP000077755"/>
    </source>
</evidence>
<evidence type="ECO:0000313" key="3">
    <source>
        <dbReference type="EMBL" id="WOH00940.1"/>
    </source>
</evidence>
<protein>
    <recommendedName>
        <fullName evidence="2">THO1-MOS11 C-terminal domain-containing protein</fullName>
    </recommendedName>
</protein>
<feature type="compositionally biased region" description="Basic and acidic residues" evidence="1">
    <location>
        <begin position="102"/>
        <end position="112"/>
    </location>
</feature>
<dbReference type="Pfam" id="PF18592">
    <property type="entry name" value="Tho1_MOS11_C"/>
    <property type="match status" value="1"/>
</dbReference>
<evidence type="ECO:0000256" key="1">
    <source>
        <dbReference type="SAM" id="MobiDB-lite"/>
    </source>
</evidence>
<dbReference type="GO" id="GO:0016973">
    <property type="term" value="P:poly(A)+ mRNA export from nucleus"/>
    <property type="evidence" value="ECO:0007669"/>
    <property type="project" value="InterPro"/>
</dbReference>
<reference evidence="3" key="1">
    <citation type="journal article" date="2016" name="Nat. Genet.">
        <title>A high-quality carrot genome assembly provides new insights into carotenoid accumulation and asterid genome evolution.</title>
        <authorList>
            <person name="Iorizzo M."/>
            <person name="Ellison S."/>
            <person name="Senalik D."/>
            <person name="Zeng P."/>
            <person name="Satapoomin P."/>
            <person name="Huang J."/>
            <person name="Bowman M."/>
            <person name="Iovene M."/>
            <person name="Sanseverino W."/>
            <person name="Cavagnaro P."/>
            <person name="Yildiz M."/>
            <person name="Macko-Podgorni A."/>
            <person name="Moranska E."/>
            <person name="Grzebelus E."/>
            <person name="Grzebelus D."/>
            <person name="Ashrafi H."/>
            <person name="Zheng Z."/>
            <person name="Cheng S."/>
            <person name="Spooner D."/>
            <person name="Van Deynze A."/>
            <person name="Simon P."/>
        </authorList>
    </citation>
    <scope>NUCLEOTIDE SEQUENCE</scope>
    <source>
        <tissue evidence="3">Leaf</tissue>
    </source>
</reference>
<dbReference type="InterPro" id="IPR044209">
    <property type="entry name" value="MOS11"/>
</dbReference>
<gene>
    <name evidence="3" type="ORF">DCAR_0520316</name>
</gene>
<feature type="compositionally biased region" description="Polar residues" evidence="1">
    <location>
        <begin position="28"/>
        <end position="44"/>
    </location>
</feature>
<feature type="compositionally biased region" description="Low complexity" evidence="1">
    <location>
        <begin position="1"/>
        <end position="10"/>
    </location>
</feature>
<keyword evidence="4" id="KW-1185">Reference proteome</keyword>
<feature type="region of interest" description="Disordered" evidence="1">
    <location>
        <begin position="1"/>
        <end position="211"/>
    </location>
</feature>
<proteinExistence type="predicted"/>
<accession>A0AAF0X4E9</accession>
<dbReference type="EMBL" id="CP093347">
    <property type="protein sequence ID" value="WOH00940.1"/>
    <property type="molecule type" value="Genomic_DNA"/>
</dbReference>
<feature type="compositionally biased region" description="Basic and acidic residues" evidence="1">
    <location>
        <begin position="11"/>
        <end position="27"/>
    </location>
</feature>
<name>A0AAF0X4E9_DAUCS</name>
<reference evidence="3" key="2">
    <citation type="submission" date="2022-03" db="EMBL/GenBank/DDBJ databases">
        <title>Draft title - Genomic analysis of global carrot germplasm unveils the trajectory of domestication and the origin of high carotenoid orange carrot.</title>
        <authorList>
            <person name="Iorizzo M."/>
            <person name="Ellison S."/>
            <person name="Senalik D."/>
            <person name="Macko-Podgorni A."/>
            <person name="Grzebelus D."/>
            <person name="Bostan H."/>
            <person name="Rolling W."/>
            <person name="Curaba J."/>
            <person name="Simon P."/>
        </authorList>
    </citation>
    <scope>NUCLEOTIDE SEQUENCE</scope>
    <source>
        <tissue evidence="3">Leaf</tissue>
    </source>
</reference>